<organism evidence="1 2">
    <name type="scientific">Dreissena polymorpha</name>
    <name type="common">Zebra mussel</name>
    <name type="synonym">Mytilus polymorpha</name>
    <dbReference type="NCBI Taxonomy" id="45954"/>
    <lineage>
        <taxon>Eukaryota</taxon>
        <taxon>Metazoa</taxon>
        <taxon>Spiralia</taxon>
        <taxon>Lophotrochozoa</taxon>
        <taxon>Mollusca</taxon>
        <taxon>Bivalvia</taxon>
        <taxon>Autobranchia</taxon>
        <taxon>Heteroconchia</taxon>
        <taxon>Euheterodonta</taxon>
        <taxon>Imparidentia</taxon>
        <taxon>Neoheterodontei</taxon>
        <taxon>Myida</taxon>
        <taxon>Dreissenoidea</taxon>
        <taxon>Dreissenidae</taxon>
        <taxon>Dreissena</taxon>
    </lineage>
</organism>
<evidence type="ECO:0000313" key="2">
    <source>
        <dbReference type="Proteomes" id="UP000828390"/>
    </source>
</evidence>
<comment type="caution">
    <text evidence="1">The sequence shown here is derived from an EMBL/GenBank/DDBJ whole genome shotgun (WGS) entry which is preliminary data.</text>
</comment>
<proteinExistence type="predicted"/>
<accession>A0A9D4CN90</accession>
<dbReference type="Proteomes" id="UP000828390">
    <property type="component" value="Unassembled WGS sequence"/>
</dbReference>
<reference evidence="1" key="2">
    <citation type="submission" date="2020-11" db="EMBL/GenBank/DDBJ databases">
        <authorList>
            <person name="McCartney M.A."/>
            <person name="Auch B."/>
            <person name="Kono T."/>
            <person name="Mallez S."/>
            <person name="Becker A."/>
            <person name="Gohl D.M."/>
            <person name="Silverstein K.A.T."/>
            <person name="Koren S."/>
            <person name="Bechman K.B."/>
            <person name="Herman A."/>
            <person name="Abrahante J.E."/>
            <person name="Garbe J."/>
        </authorList>
    </citation>
    <scope>NUCLEOTIDE SEQUENCE</scope>
    <source>
        <strain evidence="1">Duluth1</strain>
        <tissue evidence="1">Whole animal</tissue>
    </source>
</reference>
<name>A0A9D4CN90_DREPO</name>
<dbReference type="AlphaFoldDB" id="A0A9D4CN90"/>
<reference evidence="1" key="1">
    <citation type="journal article" date="2019" name="bioRxiv">
        <title>The Genome of the Zebra Mussel, Dreissena polymorpha: A Resource for Invasive Species Research.</title>
        <authorList>
            <person name="McCartney M.A."/>
            <person name="Auch B."/>
            <person name="Kono T."/>
            <person name="Mallez S."/>
            <person name="Zhang Y."/>
            <person name="Obille A."/>
            <person name="Becker A."/>
            <person name="Abrahante J.E."/>
            <person name="Garbe J."/>
            <person name="Badalamenti J.P."/>
            <person name="Herman A."/>
            <person name="Mangelson H."/>
            <person name="Liachko I."/>
            <person name="Sullivan S."/>
            <person name="Sone E.D."/>
            <person name="Koren S."/>
            <person name="Silverstein K.A.T."/>
            <person name="Beckman K.B."/>
            <person name="Gohl D.M."/>
        </authorList>
    </citation>
    <scope>NUCLEOTIDE SEQUENCE</scope>
    <source>
        <strain evidence="1">Duluth1</strain>
        <tissue evidence="1">Whole animal</tissue>
    </source>
</reference>
<gene>
    <name evidence="1" type="ORF">DPMN_054508</name>
</gene>
<dbReference type="EMBL" id="JAIWYP010000012">
    <property type="protein sequence ID" value="KAH3728550.1"/>
    <property type="molecule type" value="Genomic_DNA"/>
</dbReference>
<protein>
    <submittedName>
        <fullName evidence="1">Uncharacterized protein</fullName>
    </submittedName>
</protein>
<keyword evidence="2" id="KW-1185">Reference proteome</keyword>
<sequence length="59" mass="6278">MLSVGLGSAVLRDELNALASDPLKDKYESPPFSVDATDSAKRVQDSICQGTKASEQFSC</sequence>
<evidence type="ECO:0000313" key="1">
    <source>
        <dbReference type="EMBL" id="KAH3728550.1"/>
    </source>
</evidence>